<feature type="region of interest" description="Disordered" evidence="4">
    <location>
        <begin position="178"/>
        <end position="209"/>
    </location>
</feature>
<evidence type="ECO:0000256" key="3">
    <source>
        <dbReference type="ARBA" id="ARBA00023242"/>
    </source>
</evidence>
<proteinExistence type="predicted"/>
<evidence type="ECO:0000313" key="6">
    <source>
        <dbReference type="EMBL" id="KAI7842370.1"/>
    </source>
</evidence>
<dbReference type="PROSITE" id="PS51294">
    <property type="entry name" value="HTH_MYB"/>
    <property type="match status" value="1"/>
</dbReference>
<gene>
    <name evidence="6" type="ORF">COHA_004009</name>
</gene>
<dbReference type="NCBIfam" id="TIGR01557">
    <property type="entry name" value="myb_SHAQKYF"/>
    <property type="match status" value="1"/>
</dbReference>
<comment type="caution">
    <text evidence="6">The sequence shown here is derived from an EMBL/GenBank/DDBJ whole genome shotgun (WGS) entry which is preliminary data.</text>
</comment>
<evidence type="ECO:0000256" key="1">
    <source>
        <dbReference type="ARBA" id="ARBA00023015"/>
    </source>
</evidence>
<feature type="domain" description="HTH myb-type" evidence="5">
    <location>
        <begin position="58"/>
        <end position="115"/>
    </location>
</feature>
<dbReference type="InterPro" id="IPR017930">
    <property type="entry name" value="Myb_dom"/>
</dbReference>
<dbReference type="GO" id="GO:0003677">
    <property type="term" value="F:DNA binding"/>
    <property type="evidence" value="ECO:0007669"/>
    <property type="project" value="InterPro"/>
</dbReference>
<protein>
    <recommendedName>
        <fullName evidence="5">HTH myb-type domain-containing protein</fullName>
    </recommendedName>
</protein>
<evidence type="ECO:0000313" key="7">
    <source>
        <dbReference type="Proteomes" id="UP001205105"/>
    </source>
</evidence>
<dbReference type="AlphaFoldDB" id="A0AAD5DUK0"/>
<name>A0AAD5DUK0_9CHLO</name>
<feature type="compositionally biased region" description="Low complexity" evidence="4">
    <location>
        <begin position="1"/>
        <end position="30"/>
    </location>
</feature>
<reference evidence="6" key="1">
    <citation type="submission" date="2020-11" db="EMBL/GenBank/DDBJ databases">
        <title>Chlorella ohadii genome sequencing and assembly.</title>
        <authorList>
            <person name="Murik O."/>
            <person name="Treves H."/>
            <person name="Kedem I."/>
            <person name="Shotland Y."/>
            <person name="Kaplan A."/>
        </authorList>
    </citation>
    <scope>NUCLEOTIDE SEQUENCE</scope>
    <source>
        <strain evidence="6">1</strain>
    </source>
</reference>
<dbReference type="Gene3D" id="1.10.10.60">
    <property type="entry name" value="Homeodomain-like"/>
    <property type="match status" value="1"/>
</dbReference>
<dbReference type="PANTHER" id="PTHR31442">
    <property type="entry name" value="HOMEODOMAIN-LIKE SUPERFAMILY PROTEIN-RELATED"/>
    <property type="match status" value="1"/>
</dbReference>
<keyword evidence="1" id="KW-0805">Transcription regulation</keyword>
<accession>A0AAD5DUK0</accession>
<dbReference type="SUPFAM" id="SSF46689">
    <property type="entry name" value="Homeodomain-like"/>
    <property type="match status" value="1"/>
</dbReference>
<dbReference type="InterPro" id="IPR006447">
    <property type="entry name" value="Myb_dom_plants"/>
</dbReference>
<feature type="region of interest" description="Disordered" evidence="4">
    <location>
        <begin position="1"/>
        <end position="58"/>
    </location>
</feature>
<dbReference type="GO" id="GO:0003700">
    <property type="term" value="F:DNA-binding transcription factor activity"/>
    <property type="evidence" value="ECO:0007669"/>
    <property type="project" value="InterPro"/>
</dbReference>
<sequence>MGAASPGPAPGAAPGAVAAAAPAAGVPSGSTQLEPSSDAGVEEEQPAGEAGGAGGSGRKSRLVWTQELHNRFINALSHLGLKNAVPKSILALMNVEGMTRENVASHLQKYRLYLRRLGGLSDRDRVDADALQRLHEQNVQQMAAQQVLQHSLAAMQGPHPGVLAAMGIGLGDRPQLTVSTSSGPAAAAAAAAAPPLTAAAAPATPTDRQ</sequence>
<dbReference type="EMBL" id="JADXDR010000053">
    <property type="protein sequence ID" value="KAI7842370.1"/>
    <property type="molecule type" value="Genomic_DNA"/>
</dbReference>
<dbReference type="InterPro" id="IPR044841">
    <property type="entry name" value="LUX/BOA-like"/>
</dbReference>
<evidence type="ECO:0000256" key="2">
    <source>
        <dbReference type="ARBA" id="ARBA00023163"/>
    </source>
</evidence>
<dbReference type="PANTHER" id="PTHR31442:SF29">
    <property type="entry name" value="HOMEODOMAIN-LIKE SUPERFAMILY PROTEIN"/>
    <property type="match status" value="1"/>
</dbReference>
<keyword evidence="7" id="KW-1185">Reference proteome</keyword>
<organism evidence="6 7">
    <name type="scientific">Chlorella ohadii</name>
    <dbReference type="NCBI Taxonomy" id="2649997"/>
    <lineage>
        <taxon>Eukaryota</taxon>
        <taxon>Viridiplantae</taxon>
        <taxon>Chlorophyta</taxon>
        <taxon>core chlorophytes</taxon>
        <taxon>Trebouxiophyceae</taxon>
        <taxon>Chlorellales</taxon>
        <taxon>Chlorellaceae</taxon>
        <taxon>Chlorella clade</taxon>
        <taxon>Chlorella</taxon>
    </lineage>
</organism>
<keyword evidence="2" id="KW-0804">Transcription</keyword>
<dbReference type="Proteomes" id="UP001205105">
    <property type="component" value="Unassembled WGS sequence"/>
</dbReference>
<keyword evidence="3" id="KW-0539">Nucleus</keyword>
<dbReference type="InterPro" id="IPR009057">
    <property type="entry name" value="Homeodomain-like_sf"/>
</dbReference>
<dbReference type="Pfam" id="PF00249">
    <property type="entry name" value="Myb_DNA-binding"/>
    <property type="match status" value="1"/>
</dbReference>
<dbReference type="FunFam" id="1.10.10.60:FF:000007">
    <property type="entry name" value="Two-component response regulator"/>
    <property type="match status" value="1"/>
</dbReference>
<dbReference type="InterPro" id="IPR001005">
    <property type="entry name" value="SANT/Myb"/>
</dbReference>
<evidence type="ECO:0000256" key="4">
    <source>
        <dbReference type="SAM" id="MobiDB-lite"/>
    </source>
</evidence>
<dbReference type="GO" id="GO:0005634">
    <property type="term" value="C:nucleus"/>
    <property type="evidence" value="ECO:0007669"/>
    <property type="project" value="TreeGrafter"/>
</dbReference>
<evidence type="ECO:0000259" key="5">
    <source>
        <dbReference type="PROSITE" id="PS51294"/>
    </source>
</evidence>
<feature type="compositionally biased region" description="Low complexity" evidence="4">
    <location>
        <begin position="184"/>
        <end position="209"/>
    </location>
</feature>